<protein>
    <recommendedName>
        <fullName evidence="1">DUF1559 domain-containing protein</fullName>
    </recommendedName>
</protein>
<accession>A0A6M5YFA4</accession>
<dbReference type="AlphaFoldDB" id="A0A6M5YFA4"/>
<evidence type="ECO:0000259" key="1">
    <source>
        <dbReference type="Pfam" id="PF07596"/>
    </source>
</evidence>
<feature type="domain" description="DUF1559" evidence="1">
    <location>
        <begin position="341"/>
        <end position="423"/>
    </location>
</feature>
<keyword evidence="3" id="KW-1185">Reference proteome</keyword>
<reference evidence="3" key="1">
    <citation type="submission" date="2020-05" db="EMBL/GenBank/DDBJ databases">
        <title>Frigoriglobus tundricola gen. nov., sp. nov., a psychrotolerant cellulolytic planctomycete of the family Gemmataceae with two divergent copies of 16S rRNA gene.</title>
        <authorList>
            <person name="Kulichevskaya I.S."/>
            <person name="Ivanova A.A."/>
            <person name="Naumoff D.G."/>
            <person name="Beletsky A.V."/>
            <person name="Rijpstra W.I.C."/>
            <person name="Sinninghe Damste J.S."/>
            <person name="Mardanov A.V."/>
            <person name="Ravin N.V."/>
            <person name="Dedysh S.N."/>
        </authorList>
    </citation>
    <scope>NUCLEOTIDE SEQUENCE [LARGE SCALE GENOMIC DNA]</scope>
    <source>
        <strain evidence="3">PL17</strain>
    </source>
</reference>
<dbReference type="PANTHER" id="PTHR30093">
    <property type="entry name" value="GENERAL SECRETION PATHWAY PROTEIN G"/>
    <property type="match status" value="1"/>
</dbReference>
<gene>
    <name evidence="2" type="ORF">FTUN_0192</name>
</gene>
<organism evidence="2 3">
    <name type="scientific">Frigoriglobus tundricola</name>
    <dbReference type="NCBI Taxonomy" id="2774151"/>
    <lineage>
        <taxon>Bacteria</taxon>
        <taxon>Pseudomonadati</taxon>
        <taxon>Planctomycetota</taxon>
        <taxon>Planctomycetia</taxon>
        <taxon>Gemmatales</taxon>
        <taxon>Gemmataceae</taxon>
        <taxon>Frigoriglobus</taxon>
    </lineage>
</organism>
<sequence length="544" mass="56872">MKPRSPLRLRLLQGALVVVLVGVVVARPGVPVAAQPVGAGAATPLPAELRYVPADAALFLYADASGLWTGPLAQSLRTANKVLFNRAEDAAKPFGVKPEDLKSVAVFVPKLKGSGDEGQLGIVLRFQKAFDKEKLTAGVRGASPQGAKVQVLAPSDTLAVVLVGLGDAYAKPQAVDADGPLTGALRAAGSGRHVLVAGATLANLPDELQRDNLPAEVRAFQPLFQSQAVTATVTLGKALEVSVRARAKREGLTADAEKALGALATLITEQLDRELPDLEKDAAGDAGLKDLVTVYKAALGAVKGAKFASEGADAHLTASLPLGNLPLVSAYQSAATRLNRVRGAAAAARSTNNLKQIGIAMHNYADTNGSMPPAAVCDKKGKPQLSWRVLILPYLEQGALYKEFKLDEPWDSAHNKKLLAKMPITYALPGAEPGTTETHYRVFVGNDAGFDWVVGAKFPAAFPDGTSNTIMCVTAATAVPWTKPDELEFDPEKDMGKLIGCEPGGRALVAMFDGSVRAFKKLPSKATLNGAITKSGGEVLGADF</sequence>
<dbReference type="InterPro" id="IPR011453">
    <property type="entry name" value="DUF1559"/>
</dbReference>
<dbReference type="RefSeq" id="WP_171469046.1">
    <property type="nucleotide sequence ID" value="NZ_CP053452.2"/>
</dbReference>
<name>A0A6M5YFA4_9BACT</name>
<dbReference type="EMBL" id="CP053452">
    <property type="protein sequence ID" value="QJW92695.1"/>
    <property type="molecule type" value="Genomic_DNA"/>
</dbReference>
<dbReference type="KEGG" id="ftj:FTUN_0192"/>
<evidence type="ECO:0000313" key="3">
    <source>
        <dbReference type="Proteomes" id="UP000503447"/>
    </source>
</evidence>
<proteinExistence type="predicted"/>
<dbReference type="Proteomes" id="UP000503447">
    <property type="component" value="Chromosome"/>
</dbReference>
<dbReference type="Pfam" id="PF07596">
    <property type="entry name" value="SBP_bac_10"/>
    <property type="match status" value="1"/>
</dbReference>
<evidence type="ECO:0000313" key="2">
    <source>
        <dbReference type="EMBL" id="QJW92695.1"/>
    </source>
</evidence>